<evidence type="ECO:0000256" key="3">
    <source>
        <dbReference type="ARBA" id="ARBA00022475"/>
    </source>
</evidence>
<dbReference type="Gene3D" id="1.10.3720.10">
    <property type="entry name" value="MetI-like"/>
    <property type="match status" value="1"/>
</dbReference>
<evidence type="ECO:0000259" key="8">
    <source>
        <dbReference type="PROSITE" id="PS50928"/>
    </source>
</evidence>
<dbReference type="STRING" id="392015.SAMN05421543_106191"/>
<dbReference type="CDD" id="cd06261">
    <property type="entry name" value="TM_PBP2"/>
    <property type="match status" value="1"/>
</dbReference>
<protein>
    <submittedName>
        <fullName evidence="9">Multiple sugar transport system permease protein</fullName>
    </submittedName>
</protein>
<proteinExistence type="inferred from homology"/>
<dbReference type="GO" id="GO:0005886">
    <property type="term" value="C:plasma membrane"/>
    <property type="evidence" value="ECO:0007669"/>
    <property type="project" value="UniProtKB-SubCell"/>
</dbReference>
<accession>A0A1I7IFN9</accession>
<dbReference type="AlphaFoldDB" id="A0A1I7IFN9"/>
<keyword evidence="2 7" id="KW-0813">Transport</keyword>
<feature type="transmembrane region" description="Helical" evidence="7">
    <location>
        <begin position="133"/>
        <end position="150"/>
    </location>
</feature>
<evidence type="ECO:0000313" key="10">
    <source>
        <dbReference type="Proteomes" id="UP000183508"/>
    </source>
</evidence>
<feature type="transmembrane region" description="Helical" evidence="7">
    <location>
        <begin position="5"/>
        <end position="25"/>
    </location>
</feature>
<dbReference type="PANTHER" id="PTHR43744">
    <property type="entry name" value="ABC TRANSPORTER PERMEASE PROTEIN MG189-RELATED-RELATED"/>
    <property type="match status" value="1"/>
</dbReference>
<organism evidence="9 10">
    <name type="scientific">Alicyclobacillus macrosporangiidus</name>
    <dbReference type="NCBI Taxonomy" id="392015"/>
    <lineage>
        <taxon>Bacteria</taxon>
        <taxon>Bacillati</taxon>
        <taxon>Bacillota</taxon>
        <taxon>Bacilli</taxon>
        <taxon>Bacillales</taxon>
        <taxon>Alicyclobacillaceae</taxon>
        <taxon>Alicyclobacillus</taxon>
    </lineage>
</organism>
<feature type="transmembrane region" description="Helical" evidence="7">
    <location>
        <begin position="64"/>
        <end position="88"/>
    </location>
</feature>
<evidence type="ECO:0000256" key="2">
    <source>
        <dbReference type="ARBA" id="ARBA00022448"/>
    </source>
</evidence>
<keyword evidence="4 7" id="KW-0812">Transmembrane</keyword>
<dbReference type="GO" id="GO:0055085">
    <property type="term" value="P:transmembrane transport"/>
    <property type="evidence" value="ECO:0007669"/>
    <property type="project" value="InterPro"/>
</dbReference>
<comment type="subcellular location">
    <subcellularLocation>
        <location evidence="1 7">Cell membrane</location>
        <topology evidence="1 7">Multi-pass membrane protein</topology>
    </subcellularLocation>
</comment>
<keyword evidence="10" id="KW-1185">Reference proteome</keyword>
<dbReference type="OrthoDB" id="31780at2"/>
<evidence type="ECO:0000313" key="9">
    <source>
        <dbReference type="EMBL" id="SFU71696.1"/>
    </source>
</evidence>
<evidence type="ECO:0000256" key="5">
    <source>
        <dbReference type="ARBA" id="ARBA00022989"/>
    </source>
</evidence>
<dbReference type="RefSeq" id="WP_074951140.1">
    <property type="nucleotide sequence ID" value="NZ_FPBV01000006.1"/>
</dbReference>
<reference evidence="10" key="1">
    <citation type="submission" date="2016-10" db="EMBL/GenBank/DDBJ databases">
        <authorList>
            <person name="Varghese N."/>
        </authorList>
    </citation>
    <scope>NUCLEOTIDE SEQUENCE [LARGE SCALE GENOMIC DNA]</scope>
    <source>
        <strain evidence="10">DSM 17980</strain>
    </source>
</reference>
<evidence type="ECO:0000256" key="1">
    <source>
        <dbReference type="ARBA" id="ARBA00004651"/>
    </source>
</evidence>
<dbReference type="SUPFAM" id="SSF161098">
    <property type="entry name" value="MetI-like"/>
    <property type="match status" value="1"/>
</dbReference>
<feature type="transmembrane region" description="Helical" evidence="7">
    <location>
        <begin position="100"/>
        <end position="121"/>
    </location>
</feature>
<feature type="domain" description="ABC transmembrane type-1" evidence="8">
    <location>
        <begin position="65"/>
        <end position="254"/>
    </location>
</feature>
<dbReference type="eggNOG" id="COG0395">
    <property type="taxonomic scope" value="Bacteria"/>
</dbReference>
<evidence type="ECO:0000256" key="4">
    <source>
        <dbReference type="ARBA" id="ARBA00022692"/>
    </source>
</evidence>
<dbReference type="PANTHER" id="PTHR43744:SF12">
    <property type="entry name" value="ABC TRANSPORTER PERMEASE PROTEIN MG189-RELATED"/>
    <property type="match status" value="1"/>
</dbReference>
<dbReference type="InterPro" id="IPR000515">
    <property type="entry name" value="MetI-like"/>
</dbReference>
<sequence>MKKVWVYLVLILLSLFVLGPFLWMLSTSVKPDAEVLSAIPHLFPEHWAFDNYAKAWASAPFARYFWNSFFVSALETVFDLTFGAMAAYAFARMEFFGKNVLFVALLATMMVPGEVLLIPNYITISTLNWLNTYPGLIVPWLVSVFTIFLMRQFFLGLPREVFEAAELDGCGPLRTLFGIIMPISKPIWITSALIKFVGAWNAFLWVLIIANSSDYYTLPVGLINFSSDVGTVYNQLMAAATFSVLPLIVLFLFGQRYFIEGIARSGIK</sequence>
<dbReference type="Proteomes" id="UP000183508">
    <property type="component" value="Unassembled WGS sequence"/>
</dbReference>
<feature type="transmembrane region" description="Helical" evidence="7">
    <location>
        <begin position="232"/>
        <end position="254"/>
    </location>
</feature>
<evidence type="ECO:0000256" key="7">
    <source>
        <dbReference type="RuleBase" id="RU363032"/>
    </source>
</evidence>
<name>A0A1I7IFN9_9BACL</name>
<dbReference type="PROSITE" id="PS50928">
    <property type="entry name" value="ABC_TM1"/>
    <property type="match status" value="1"/>
</dbReference>
<feature type="transmembrane region" description="Helical" evidence="7">
    <location>
        <begin position="187"/>
        <end position="212"/>
    </location>
</feature>
<dbReference type="Pfam" id="PF00528">
    <property type="entry name" value="BPD_transp_1"/>
    <property type="match status" value="1"/>
</dbReference>
<dbReference type="InterPro" id="IPR035906">
    <property type="entry name" value="MetI-like_sf"/>
</dbReference>
<keyword evidence="3" id="KW-1003">Cell membrane</keyword>
<evidence type="ECO:0000256" key="6">
    <source>
        <dbReference type="ARBA" id="ARBA00023136"/>
    </source>
</evidence>
<gene>
    <name evidence="9" type="ORF">SAMN05421543_106191</name>
</gene>
<keyword evidence="5 7" id="KW-1133">Transmembrane helix</keyword>
<comment type="similarity">
    <text evidence="7">Belongs to the binding-protein-dependent transport system permease family.</text>
</comment>
<dbReference type="EMBL" id="FPBV01000006">
    <property type="protein sequence ID" value="SFU71696.1"/>
    <property type="molecule type" value="Genomic_DNA"/>
</dbReference>
<keyword evidence="9" id="KW-0762">Sugar transport</keyword>
<keyword evidence="6 7" id="KW-0472">Membrane</keyword>